<keyword evidence="6" id="KW-1185">Reference proteome</keyword>
<evidence type="ECO:0000256" key="4">
    <source>
        <dbReference type="ARBA" id="ARBA00022932"/>
    </source>
</evidence>
<evidence type="ECO:0000313" key="6">
    <source>
        <dbReference type="Proteomes" id="UP000249746"/>
    </source>
</evidence>
<dbReference type="OrthoDB" id="5329738at2"/>
<proteinExistence type="predicted"/>
<dbReference type="Gene3D" id="3.40.50.300">
    <property type="entry name" value="P-loop containing nucleotide triphosphate hydrolases"/>
    <property type="match status" value="1"/>
</dbReference>
<dbReference type="InterPro" id="IPR005790">
    <property type="entry name" value="DNA_polIII_delta"/>
</dbReference>
<dbReference type="SUPFAM" id="SSF52540">
    <property type="entry name" value="P-loop containing nucleoside triphosphate hydrolases"/>
    <property type="match status" value="1"/>
</dbReference>
<evidence type="ECO:0000256" key="2">
    <source>
        <dbReference type="ARBA" id="ARBA00022695"/>
    </source>
</evidence>
<dbReference type="PANTHER" id="PTHR34388">
    <property type="entry name" value="DNA POLYMERASE III SUBUNIT DELTA"/>
    <property type="match status" value="1"/>
</dbReference>
<accession>A0A2W6MWR1</accession>
<dbReference type="Proteomes" id="UP000249746">
    <property type="component" value="Unassembled WGS sequence"/>
</dbReference>
<reference evidence="5 6" key="1">
    <citation type="submission" date="2017-03" db="EMBL/GenBank/DDBJ databases">
        <title>Genomic and clinical evidence uncovers the enterohepatic species Helicobacter valdiviensis as a potential human intestinal pathogen.</title>
        <authorList>
            <person name="Fresia P."/>
            <person name="Jara R."/>
            <person name="Sierra R."/>
            <person name="Ferres I."/>
            <person name="Greif G."/>
            <person name="Iraola G."/>
            <person name="Collado L."/>
        </authorList>
    </citation>
    <scope>NUCLEOTIDE SEQUENCE [LARGE SCALE GENOMIC DNA]</scope>
    <source>
        <strain evidence="5 6">WBE14</strain>
    </source>
</reference>
<dbReference type="EMBL" id="NBIU01000003">
    <property type="protein sequence ID" value="PZT48772.1"/>
    <property type="molecule type" value="Genomic_DNA"/>
</dbReference>
<gene>
    <name evidence="5" type="ORF">B6S12_01590</name>
</gene>
<name>A0A2W6MWR1_9HELI</name>
<dbReference type="AlphaFoldDB" id="A0A2W6MWR1"/>
<comment type="caution">
    <text evidence="5">The sequence shown here is derived from an EMBL/GenBank/DDBJ whole genome shotgun (WGS) entry which is preliminary data.</text>
</comment>
<dbReference type="GO" id="GO:0009360">
    <property type="term" value="C:DNA polymerase III complex"/>
    <property type="evidence" value="ECO:0007669"/>
    <property type="project" value="TreeGrafter"/>
</dbReference>
<sequence>MYKKELDTKLKNNSLIRAIFLYGQESFLPGFYGQKIANTLLEKGVQKNIFYFGEYDYENALSCFTQGSLFGDENLVWIKCDKKIPKKQLDSLIESILKAQSGYLIVEFYQAENKTQAEYAQDCRAMAGSFKGKDVYEARFFLPSPYEALEILREFAHKFSIQITDFLLRKILEEQNNSLALTIAELQKYSIFEGEIDSNLVQNLGYGLGSIDYEEILDALVFKKPFLKTLKGFLEQGYEEISLLNDMQKYFFTHFLFFSHIKLYGNATSEEVLGYKLPPALLEKRKKIAIMIKQDQYEKILYTLNARREEAIKGINKDNGLLNTLIKLEEILR</sequence>
<keyword evidence="1" id="KW-0808">Transferase</keyword>
<dbReference type="RefSeq" id="WP_111229082.1">
    <property type="nucleotide sequence ID" value="NZ_NBIU01000003.1"/>
</dbReference>
<dbReference type="GO" id="GO:0006261">
    <property type="term" value="P:DNA-templated DNA replication"/>
    <property type="evidence" value="ECO:0007669"/>
    <property type="project" value="TreeGrafter"/>
</dbReference>
<dbReference type="PANTHER" id="PTHR34388:SF1">
    <property type="entry name" value="DNA POLYMERASE III SUBUNIT DELTA"/>
    <property type="match status" value="1"/>
</dbReference>
<keyword evidence="2" id="KW-0548">Nucleotidyltransferase</keyword>
<keyword evidence="4" id="KW-0239">DNA-directed DNA polymerase</keyword>
<dbReference type="GO" id="GO:0003887">
    <property type="term" value="F:DNA-directed DNA polymerase activity"/>
    <property type="evidence" value="ECO:0007669"/>
    <property type="project" value="UniProtKB-KW"/>
</dbReference>
<protein>
    <submittedName>
        <fullName evidence="5">DNA polymerase III subunit delta</fullName>
    </submittedName>
</protein>
<evidence type="ECO:0000256" key="1">
    <source>
        <dbReference type="ARBA" id="ARBA00022679"/>
    </source>
</evidence>
<keyword evidence="3" id="KW-0235">DNA replication</keyword>
<dbReference type="InterPro" id="IPR027417">
    <property type="entry name" value="P-loop_NTPase"/>
</dbReference>
<dbReference type="GO" id="GO:0003677">
    <property type="term" value="F:DNA binding"/>
    <property type="evidence" value="ECO:0007669"/>
    <property type="project" value="InterPro"/>
</dbReference>
<evidence type="ECO:0000313" key="5">
    <source>
        <dbReference type="EMBL" id="PZT48772.1"/>
    </source>
</evidence>
<evidence type="ECO:0000256" key="3">
    <source>
        <dbReference type="ARBA" id="ARBA00022705"/>
    </source>
</evidence>
<organism evidence="5 6">
    <name type="scientific">Helicobacter valdiviensis</name>
    <dbReference type="NCBI Taxonomy" id="1458358"/>
    <lineage>
        <taxon>Bacteria</taxon>
        <taxon>Pseudomonadati</taxon>
        <taxon>Campylobacterota</taxon>
        <taxon>Epsilonproteobacteria</taxon>
        <taxon>Campylobacterales</taxon>
        <taxon>Helicobacteraceae</taxon>
        <taxon>Helicobacter</taxon>
    </lineage>
</organism>